<protein>
    <submittedName>
        <fullName evidence="2">Uncharacterized protein</fullName>
    </submittedName>
</protein>
<evidence type="ECO:0000313" key="2">
    <source>
        <dbReference type="EMBL" id="WKW11347.1"/>
    </source>
</evidence>
<dbReference type="RefSeq" id="WP_367887046.1">
    <property type="nucleotide sequence ID" value="NZ_CP130612.1"/>
</dbReference>
<keyword evidence="1" id="KW-1133">Transmembrane helix</keyword>
<name>A0AA49JSU0_9BACT</name>
<sequence>MENFEKLGALGAKGVAGGAVAAWLGFAFLTRPMSSGGVDPVTHMAIMASTFMVFGMLALSHFWFGQQLTKGKDSILG</sequence>
<accession>A0AA49JY83</accession>
<proteinExistence type="predicted"/>
<gene>
    <name evidence="2" type="ORF">Strain138_000590</name>
    <name evidence="3" type="ORF">Strain318_000590</name>
</gene>
<organism evidence="2">
    <name type="scientific">Pseudogemmatithrix spongiicola</name>
    <dbReference type="NCBI Taxonomy" id="3062599"/>
    <lineage>
        <taxon>Bacteria</taxon>
        <taxon>Pseudomonadati</taxon>
        <taxon>Gemmatimonadota</taxon>
        <taxon>Gemmatimonadia</taxon>
        <taxon>Gemmatimonadales</taxon>
        <taxon>Gemmatimonadaceae</taxon>
        <taxon>Pseudogemmatithrix</taxon>
    </lineage>
</organism>
<dbReference type="Proteomes" id="UP001229955">
    <property type="component" value="Chromosome"/>
</dbReference>
<dbReference type="EMBL" id="CP130613">
    <property type="protein sequence ID" value="WKW14257.1"/>
    <property type="molecule type" value="Genomic_DNA"/>
</dbReference>
<evidence type="ECO:0000313" key="3">
    <source>
        <dbReference type="EMBL" id="WKW14257.1"/>
    </source>
</evidence>
<feature type="transmembrane region" description="Helical" evidence="1">
    <location>
        <begin position="7"/>
        <end position="29"/>
    </location>
</feature>
<evidence type="ECO:0000313" key="4">
    <source>
        <dbReference type="Proteomes" id="UP001229955"/>
    </source>
</evidence>
<keyword evidence="4" id="KW-1185">Reference proteome</keyword>
<dbReference type="AlphaFoldDB" id="A0AA49JSU0"/>
<feature type="transmembrane region" description="Helical" evidence="1">
    <location>
        <begin position="41"/>
        <end position="64"/>
    </location>
</feature>
<dbReference type="EMBL" id="CP130612">
    <property type="protein sequence ID" value="WKW11347.1"/>
    <property type="molecule type" value="Genomic_DNA"/>
</dbReference>
<dbReference type="KEGG" id="pspc:Strain318_000590"/>
<accession>A0AA49JSU0</accession>
<reference evidence="2" key="1">
    <citation type="submission" date="2023-07" db="EMBL/GenBank/DDBJ databases">
        <authorList>
            <person name="Haufschild T."/>
            <person name="Kallscheuer N."/>
            <person name="Hammer J."/>
            <person name="Kohn T."/>
            <person name="Kabuu M."/>
            <person name="Jogler M."/>
            <person name="Wohfarth N."/>
            <person name="Heuer A."/>
            <person name="Rohde M."/>
            <person name="van Teeseling M.C.F."/>
            <person name="Jogler C."/>
        </authorList>
    </citation>
    <scope>NUCLEOTIDE SEQUENCE</scope>
    <source>
        <strain evidence="2">Strain 138</strain>
        <strain evidence="3">Strain 318</strain>
    </source>
</reference>
<keyword evidence="1" id="KW-0812">Transmembrane</keyword>
<evidence type="ECO:0000256" key="1">
    <source>
        <dbReference type="SAM" id="Phobius"/>
    </source>
</evidence>
<keyword evidence="1" id="KW-0472">Membrane</keyword>